<keyword evidence="1" id="KW-0812">Transmembrane</keyword>
<dbReference type="AlphaFoldDB" id="A0A2T4DW47"/>
<proteinExistence type="predicted"/>
<feature type="transmembrane region" description="Helical" evidence="1">
    <location>
        <begin position="172"/>
        <end position="194"/>
    </location>
</feature>
<evidence type="ECO:0000259" key="2">
    <source>
        <dbReference type="Pfam" id="PF02517"/>
    </source>
</evidence>
<organism evidence="3 4">
    <name type="scientific">Marivirga lumbricoides</name>
    <dbReference type="NCBI Taxonomy" id="1046115"/>
    <lineage>
        <taxon>Bacteria</taxon>
        <taxon>Pseudomonadati</taxon>
        <taxon>Bacteroidota</taxon>
        <taxon>Cytophagia</taxon>
        <taxon>Cytophagales</taxon>
        <taxon>Marivirgaceae</taxon>
        <taxon>Marivirga</taxon>
    </lineage>
</organism>
<accession>A0A2T4DW47</accession>
<dbReference type="PANTHER" id="PTHR36435:SF1">
    <property type="entry name" value="CAAX AMINO TERMINAL PROTEASE FAMILY PROTEIN"/>
    <property type="match status" value="1"/>
</dbReference>
<feature type="transmembrane region" description="Helical" evidence="1">
    <location>
        <begin position="286"/>
        <end position="303"/>
    </location>
</feature>
<dbReference type="EMBL" id="PYVU01000001">
    <property type="protein sequence ID" value="PTB98033.1"/>
    <property type="molecule type" value="Genomic_DNA"/>
</dbReference>
<dbReference type="InterPro" id="IPR003675">
    <property type="entry name" value="Rce1/LyrA-like_dom"/>
</dbReference>
<dbReference type="GO" id="GO:0004175">
    <property type="term" value="F:endopeptidase activity"/>
    <property type="evidence" value="ECO:0007669"/>
    <property type="project" value="UniProtKB-ARBA"/>
</dbReference>
<dbReference type="PANTHER" id="PTHR36435">
    <property type="entry name" value="SLR1288 PROTEIN"/>
    <property type="match status" value="1"/>
</dbReference>
<feature type="transmembrane region" description="Helical" evidence="1">
    <location>
        <begin position="246"/>
        <end position="266"/>
    </location>
</feature>
<evidence type="ECO:0000313" key="3">
    <source>
        <dbReference type="EMBL" id="PTB98033.1"/>
    </source>
</evidence>
<feature type="transmembrane region" description="Helical" evidence="1">
    <location>
        <begin position="101"/>
        <end position="124"/>
    </location>
</feature>
<feature type="domain" description="CAAX prenyl protease 2/Lysostaphin resistance protein A-like" evidence="2">
    <location>
        <begin position="171"/>
        <end position="258"/>
    </location>
</feature>
<comment type="caution">
    <text evidence="3">The sequence shown here is derived from an EMBL/GenBank/DDBJ whole genome shotgun (WGS) entry which is preliminary data.</text>
</comment>
<keyword evidence="1" id="KW-0472">Membrane</keyword>
<gene>
    <name evidence="3" type="ORF">C9994_00310</name>
</gene>
<feature type="transmembrane region" description="Helical" evidence="1">
    <location>
        <begin position="68"/>
        <end position="89"/>
    </location>
</feature>
<protein>
    <recommendedName>
        <fullName evidence="2">CAAX prenyl protease 2/Lysostaphin resistance protein A-like domain-containing protein</fullName>
    </recommendedName>
</protein>
<keyword evidence="1" id="KW-1133">Transmembrane helix</keyword>
<dbReference type="InterPro" id="IPR052710">
    <property type="entry name" value="CAAX_protease"/>
</dbReference>
<dbReference type="Pfam" id="PF02517">
    <property type="entry name" value="Rce1-like"/>
    <property type="match status" value="1"/>
</dbReference>
<evidence type="ECO:0000256" key="1">
    <source>
        <dbReference type="SAM" id="Phobius"/>
    </source>
</evidence>
<reference evidence="3 4" key="1">
    <citation type="submission" date="2018-03" db="EMBL/GenBank/DDBJ databases">
        <title>Cross-interface Injection: A General Nanoliter Liquid Handling Method Applied to Single Cells Genome Amplification Automated Nanoliter Liquid Handling Applied to Single Cell Multiple Displacement Amplification.</title>
        <authorList>
            <person name="Yun J."/>
            <person name="Xu P."/>
            <person name="Xu J."/>
            <person name="Dai X."/>
            <person name="Wang Y."/>
            <person name="Zheng X."/>
            <person name="Cao C."/>
            <person name="Yi Q."/>
            <person name="Zhu Y."/>
            <person name="Wang L."/>
            <person name="Dong Z."/>
            <person name="Huang Y."/>
            <person name="Huang L."/>
            <person name="Du W."/>
        </authorList>
    </citation>
    <scope>NUCLEOTIDE SEQUENCE [LARGE SCALE GENOMIC DNA]</scope>
    <source>
        <strain evidence="3 4">Z-D1-2</strain>
    </source>
</reference>
<feature type="transmembrane region" description="Helical" evidence="1">
    <location>
        <begin position="206"/>
        <end position="226"/>
    </location>
</feature>
<dbReference type="PROSITE" id="PS51257">
    <property type="entry name" value="PROKAR_LIPOPROTEIN"/>
    <property type="match status" value="1"/>
</dbReference>
<sequence>MNSFEHKNPQIHQKNPWNSIFFLVLLFVACNLVGQLIGTGLALAFSGINFLEIEQVMKPPFTAESKRFLYWAQGVSHFLGFTVFGLLFIKFFDHQKIKSYFHFNSLSISGAALVVLMTISFMLFNSIVIEWNMNVEFPEFMKGFEVWARNMEDQLLEVTQALSSYANLSEMLVAMLVIGILPAIGEELIFRGLLQNKLLVVSKNAHLAIWVTAIIFGAFHMQFFGVVPRILLGALFGYIYYYSGNIWYPVIAHFINNGLAVFVMYIGPRYIEDWNPQEIDSSVPPTMSLVALLICGGLFYQFIKSMKSEEV</sequence>
<name>A0A2T4DW47_9BACT</name>
<evidence type="ECO:0000313" key="4">
    <source>
        <dbReference type="Proteomes" id="UP000240608"/>
    </source>
</evidence>
<dbReference type="Proteomes" id="UP000240608">
    <property type="component" value="Unassembled WGS sequence"/>
</dbReference>
<feature type="transmembrane region" description="Helical" evidence="1">
    <location>
        <begin position="20"/>
        <end position="48"/>
    </location>
</feature>
<dbReference type="GO" id="GO:0080120">
    <property type="term" value="P:CAAX-box protein maturation"/>
    <property type="evidence" value="ECO:0007669"/>
    <property type="project" value="UniProtKB-ARBA"/>
</dbReference>